<comment type="subunit">
    <text evidence="10">Homodimer. Heterotetramer of two MnmE and two MnmG subunits.</text>
</comment>
<comment type="similarity">
    <text evidence="1 10 11">Belongs to the TRAFAC class TrmE-Era-EngA-EngB-Septin-like GTPase superfamily. TrmE GTPase family.</text>
</comment>
<evidence type="ECO:0000259" key="12">
    <source>
        <dbReference type="PROSITE" id="PS51709"/>
    </source>
</evidence>
<dbReference type="FunFam" id="3.40.50.300:FF:001376">
    <property type="entry name" value="tRNA modification GTPase MnmE"/>
    <property type="match status" value="1"/>
</dbReference>
<name>A0A7T5VCS0_9BACT</name>
<dbReference type="AlphaFoldDB" id="A0A7T5VCS0"/>
<keyword evidence="4 10" id="KW-0479">Metal-binding</keyword>
<dbReference type="NCBIfam" id="NF003661">
    <property type="entry name" value="PRK05291.1-3"/>
    <property type="match status" value="1"/>
</dbReference>
<dbReference type="HAMAP" id="MF_00379">
    <property type="entry name" value="GTPase_MnmE"/>
    <property type="match status" value="1"/>
</dbReference>
<evidence type="ECO:0000256" key="9">
    <source>
        <dbReference type="ARBA" id="ARBA00023134"/>
    </source>
</evidence>
<keyword evidence="5 10" id="KW-0547">Nucleotide-binding</keyword>
<feature type="binding site" evidence="10">
    <location>
        <begin position="278"/>
        <end position="281"/>
    </location>
    <ligand>
        <name>GTP</name>
        <dbReference type="ChEBI" id="CHEBI:37565"/>
    </ligand>
</feature>
<feature type="binding site" evidence="10">
    <location>
        <position position="259"/>
    </location>
    <ligand>
        <name>Mg(2+)</name>
        <dbReference type="ChEBI" id="CHEBI:18420"/>
    </ligand>
</feature>
<evidence type="ECO:0000256" key="10">
    <source>
        <dbReference type="HAMAP-Rule" id="MF_00379"/>
    </source>
</evidence>
<feature type="domain" description="TrmE-type G" evidence="12">
    <location>
        <begin position="224"/>
        <end position="383"/>
    </location>
</feature>
<evidence type="ECO:0000313" key="14">
    <source>
        <dbReference type="Proteomes" id="UP000596092"/>
    </source>
</evidence>
<evidence type="ECO:0000256" key="11">
    <source>
        <dbReference type="RuleBase" id="RU003313"/>
    </source>
</evidence>
<dbReference type="InterPro" id="IPR006073">
    <property type="entry name" value="GTP-bd"/>
</dbReference>
<keyword evidence="6 10" id="KW-0378">Hydrolase</keyword>
<keyword evidence="9 10" id="KW-0342">GTP-binding</keyword>
<dbReference type="NCBIfam" id="TIGR00450">
    <property type="entry name" value="mnmE_trmE_thdF"/>
    <property type="match status" value="1"/>
</dbReference>
<dbReference type="GO" id="GO:0042802">
    <property type="term" value="F:identical protein binding"/>
    <property type="evidence" value="ECO:0007669"/>
    <property type="project" value="UniProtKB-ARBA"/>
</dbReference>
<dbReference type="SUPFAM" id="SSF52540">
    <property type="entry name" value="P-loop containing nucleoside triphosphate hydrolases"/>
    <property type="match status" value="1"/>
</dbReference>
<dbReference type="EC" id="3.6.-.-" evidence="10"/>
<dbReference type="FunFam" id="3.30.1360.120:FF:000003">
    <property type="entry name" value="tRNA modification GTPase MnmE"/>
    <property type="match status" value="1"/>
</dbReference>
<dbReference type="Gene3D" id="3.30.1360.120">
    <property type="entry name" value="Probable tRNA modification gtpase trme, domain 1"/>
    <property type="match status" value="1"/>
</dbReference>
<organism evidence="13 14">
    <name type="scientific">Desulfobulbus oligotrophicus</name>
    <dbReference type="NCBI Taxonomy" id="1909699"/>
    <lineage>
        <taxon>Bacteria</taxon>
        <taxon>Pseudomonadati</taxon>
        <taxon>Thermodesulfobacteriota</taxon>
        <taxon>Desulfobulbia</taxon>
        <taxon>Desulfobulbales</taxon>
        <taxon>Desulfobulbaceae</taxon>
        <taxon>Desulfobulbus</taxon>
    </lineage>
</organism>
<feature type="binding site" evidence="10">
    <location>
        <position position="88"/>
    </location>
    <ligand>
        <name>(6S)-5-formyl-5,6,7,8-tetrahydrofolate</name>
        <dbReference type="ChEBI" id="CHEBI:57457"/>
    </ligand>
</feature>
<dbReference type="InterPro" id="IPR018948">
    <property type="entry name" value="GTP-bd_TrmE_N"/>
</dbReference>
<feature type="binding site" evidence="10">
    <location>
        <position position="127"/>
    </location>
    <ligand>
        <name>(6S)-5-formyl-5,6,7,8-tetrahydrofolate</name>
        <dbReference type="ChEBI" id="CHEBI:57457"/>
    </ligand>
</feature>
<dbReference type="InterPro" id="IPR027417">
    <property type="entry name" value="P-loop_NTPase"/>
</dbReference>
<reference evidence="13 14" key="1">
    <citation type="submission" date="2020-05" db="EMBL/GenBank/DDBJ databases">
        <title>Complete genome of Desulfobulbus oligotrophicus.</title>
        <authorList>
            <person name="Podar M."/>
        </authorList>
    </citation>
    <scope>NUCLEOTIDE SEQUENCE [LARGE SCALE GENOMIC DNA]</scope>
    <source>
        <strain evidence="13 14">Prop6</strain>
    </source>
</reference>
<dbReference type="InterPro" id="IPR027368">
    <property type="entry name" value="MnmE_dom2"/>
</dbReference>
<feature type="binding site" evidence="10">
    <location>
        <position position="238"/>
    </location>
    <ligand>
        <name>Mg(2+)</name>
        <dbReference type="ChEBI" id="CHEBI:18420"/>
    </ligand>
</feature>
<dbReference type="InterPro" id="IPR027266">
    <property type="entry name" value="TrmE/GcvT-like"/>
</dbReference>
<dbReference type="NCBIfam" id="TIGR00231">
    <property type="entry name" value="small_GTP"/>
    <property type="match status" value="1"/>
</dbReference>
<dbReference type="GO" id="GO:0003924">
    <property type="term" value="F:GTPase activity"/>
    <property type="evidence" value="ECO:0007669"/>
    <property type="project" value="UniProtKB-UniRule"/>
</dbReference>
<comment type="caution">
    <text evidence="10">Lacks conserved residue(s) required for the propagation of feature annotation.</text>
</comment>
<gene>
    <name evidence="10 13" type="primary">mnmE</name>
    <name evidence="10" type="synonym">trmE</name>
    <name evidence="13" type="ORF">HP555_05800</name>
</gene>
<feature type="binding site" evidence="10">
    <location>
        <position position="463"/>
    </location>
    <ligand>
        <name>(6S)-5-formyl-5,6,7,8-tetrahydrofolate</name>
        <dbReference type="ChEBI" id="CHEBI:57457"/>
    </ligand>
</feature>
<protein>
    <recommendedName>
        <fullName evidence="10">tRNA modification GTPase MnmE</fullName>
        <ecNumber evidence="10">3.6.-.-</ecNumber>
    </recommendedName>
</protein>
<comment type="cofactor">
    <cofactor evidence="10">
        <name>K(+)</name>
        <dbReference type="ChEBI" id="CHEBI:29103"/>
    </cofactor>
    <text evidence="10">Binds 1 potassium ion per subunit.</text>
</comment>
<dbReference type="Gene3D" id="3.40.50.300">
    <property type="entry name" value="P-loop containing nucleotide triphosphate hydrolases"/>
    <property type="match status" value="1"/>
</dbReference>
<evidence type="ECO:0000313" key="13">
    <source>
        <dbReference type="EMBL" id="QQG65411.1"/>
    </source>
</evidence>
<dbReference type="InterPro" id="IPR031168">
    <property type="entry name" value="G_TrmE"/>
</dbReference>
<dbReference type="RefSeq" id="WP_199264232.1">
    <property type="nucleotide sequence ID" value="NZ_CP054140.1"/>
</dbReference>
<evidence type="ECO:0000256" key="3">
    <source>
        <dbReference type="ARBA" id="ARBA00022694"/>
    </source>
</evidence>
<dbReference type="InterPro" id="IPR004520">
    <property type="entry name" value="GTPase_MnmE"/>
</dbReference>
<dbReference type="Gene3D" id="1.20.120.430">
    <property type="entry name" value="tRNA modification GTPase MnmE domain 2"/>
    <property type="match status" value="1"/>
</dbReference>
<dbReference type="GO" id="GO:0005829">
    <property type="term" value="C:cytosol"/>
    <property type="evidence" value="ECO:0007669"/>
    <property type="project" value="TreeGrafter"/>
</dbReference>
<keyword evidence="7 10" id="KW-0460">Magnesium</keyword>
<dbReference type="Pfam" id="PF10396">
    <property type="entry name" value="TrmE_N"/>
    <property type="match status" value="1"/>
</dbReference>
<sequence>MAVHPATDTIASIATAPGVAGIGIIRISGSESLSLLKTCFVPRVPRDQFVSHKLYYGTIVNQQGQALDEALAVYMQAPHTYTREDVVELHCHGSYVVLQSVLQTLLVQGCRPAEPGEFTKRAFLAGRIDLTRAEAVIDLLQAQTEGAARLAVNQLQGQLYTRLEHIRQQLIGFLALLEVAIDFPDDDVEIFDSTEVSFQLREQVISSLEELLAWSEQGKVVREGIKVVLAGLPNAGKSSLLNALLQEERALVAPVPGTTRDTIEERIVVRGIPIHLVDTAGIRKYEDPIEALGVERARQKLEVADLVLFVVDGSAGMTQRDRDLYQSVCHKSHLVVINKSDLMTTRQLEDLFSSFPEALCIPISAKHGHGIDRLLEALFQTIVGGRGPRADQMTCAPNTRHRAVLLHTLEACQRFEQALIAGAPVDLVAVEIQSALDCLGDIIGLTTPDEVLDTVFSRFCIGK</sequence>
<dbReference type="PROSITE" id="PS51709">
    <property type="entry name" value="G_TRME"/>
    <property type="match status" value="1"/>
</dbReference>
<evidence type="ECO:0000256" key="8">
    <source>
        <dbReference type="ARBA" id="ARBA00022958"/>
    </source>
</evidence>
<evidence type="ECO:0000256" key="5">
    <source>
        <dbReference type="ARBA" id="ARBA00022741"/>
    </source>
</evidence>
<evidence type="ECO:0000256" key="1">
    <source>
        <dbReference type="ARBA" id="ARBA00011043"/>
    </source>
</evidence>
<feature type="binding site" evidence="10">
    <location>
        <position position="26"/>
    </location>
    <ligand>
        <name>(6S)-5-formyl-5,6,7,8-tetrahydrofolate</name>
        <dbReference type="ChEBI" id="CHEBI:57457"/>
    </ligand>
</feature>
<evidence type="ECO:0000256" key="6">
    <source>
        <dbReference type="ARBA" id="ARBA00022801"/>
    </source>
</evidence>
<keyword evidence="8 10" id="KW-0630">Potassium</keyword>
<evidence type="ECO:0000256" key="2">
    <source>
        <dbReference type="ARBA" id="ARBA00022490"/>
    </source>
</evidence>
<keyword evidence="2 10" id="KW-0963">Cytoplasm</keyword>
<dbReference type="InterPro" id="IPR025867">
    <property type="entry name" value="MnmE_helical"/>
</dbReference>
<comment type="function">
    <text evidence="10">Exhibits a very high intrinsic GTPase hydrolysis rate. Involved in the addition of a carboxymethylaminomethyl (cmnm) group at the wobble position (U34) of certain tRNAs, forming tRNA-cmnm(5)s(2)U34.</text>
</comment>
<feature type="binding site" evidence="10">
    <location>
        <begin position="253"/>
        <end position="259"/>
    </location>
    <ligand>
        <name>GTP</name>
        <dbReference type="ChEBI" id="CHEBI:37565"/>
    </ligand>
</feature>
<evidence type="ECO:0000256" key="7">
    <source>
        <dbReference type="ARBA" id="ARBA00022842"/>
    </source>
</evidence>
<dbReference type="Pfam" id="PF01926">
    <property type="entry name" value="MMR_HSR1"/>
    <property type="match status" value="1"/>
</dbReference>
<dbReference type="GO" id="GO:0002098">
    <property type="term" value="P:tRNA wobble uridine modification"/>
    <property type="evidence" value="ECO:0007669"/>
    <property type="project" value="TreeGrafter"/>
</dbReference>
<keyword evidence="3 10" id="KW-0819">tRNA processing</keyword>
<dbReference type="CDD" id="cd04164">
    <property type="entry name" value="trmE"/>
    <property type="match status" value="1"/>
</dbReference>
<accession>A0A7T5VCS0</accession>
<dbReference type="GO" id="GO:0005525">
    <property type="term" value="F:GTP binding"/>
    <property type="evidence" value="ECO:0007669"/>
    <property type="project" value="UniProtKB-UniRule"/>
</dbReference>
<dbReference type="PANTHER" id="PTHR42714">
    <property type="entry name" value="TRNA MODIFICATION GTPASE GTPBP3"/>
    <property type="match status" value="1"/>
</dbReference>
<dbReference type="Pfam" id="PF12631">
    <property type="entry name" value="MnmE_helical"/>
    <property type="match status" value="1"/>
</dbReference>
<dbReference type="Proteomes" id="UP000596092">
    <property type="component" value="Chromosome"/>
</dbReference>
<dbReference type="PANTHER" id="PTHR42714:SF2">
    <property type="entry name" value="TRNA MODIFICATION GTPASE GTPBP3, MITOCHONDRIAL"/>
    <property type="match status" value="1"/>
</dbReference>
<dbReference type="GO" id="GO:0030488">
    <property type="term" value="P:tRNA methylation"/>
    <property type="evidence" value="ECO:0007669"/>
    <property type="project" value="TreeGrafter"/>
</dbReference>
<comment type="subcellular location">
    <subcellularLocation>
        <location evidence="10">Cytoplasm</location>
    </subcellularLocation>
</comment>
<dbReference type="InterPro" id="IPR005225">
    <property type="entry name" value="Small_GTP-bd"/>
</dbReference>
<dbReference type="EMBL" id="CP054140">
    <property type="protein sequence ID" value="QQG65411.1"/>
    <property type="molecule type" value="Genomic_DNA"/>
</dbReference>
<dbReference type="KEGG" id="dog:HP555_05800"/>
<evidence type="ECO:0000256" key="4">
    <source>
        <dbReference type="ARBA" id="ARBA00022723"/>
    </source>
</evidence>
<dbReference type="PRINTS" id="PR00449">
    <property type="entry name" value="RASTRNSFRMNG"/>
</dbReference>
<dbReference type="CDD" id="cd14858">
    <property type="entry name" value="TrmE_N"/>
    <property type="match status" value="1"/>
</dbReference>
<proteinExistence type="inferred from homology"/>
<keyword evidence="14" id="KW-1185">Reference proteome</keyword>
<dbReference type="GO" id="GO:0046872">
    <property type="term" value="F:metal ion binding"/>
    <property type="evidence" value="ECO:0007669"/>
    <property type="project" value="UniProtKB-KW"/>
</dbReference>
<feature type="binding site" evidence="10">
    <location>
        <begin position="234"/>
        <end position="239"/>
    </location>
    <ligand>
        <name>GTP</name>
        <dbReference type="ChEBI" id="CHEBI:37565"/>
    </ligand>
</feature>